<sequence>MTAKPPKATLSGRSIGDTGYLATKNSRVITSESGGPERSEIAITLKRPGRDNGSRPSGNFLLGDGKIAVFYHQRYTPLPPPTHLTKNMGSHKRGNLNSSGVGDPFGKSAHEPFQKNHNLMKKYNLPSFSDLSYDSDDISQFNFFLFLSTCSSNGTLVNGSEYDVTSGPFLFPDHKFGIDFDHQHGIFKMIWQANKYTPYYFGDHFFYFFCSLGKVASSIISLFYSTFFSLVV</sequence>
<proteinExistence type="predicted"/>
<organism evidence="3 4">
    <name type="scientific">Puccinia sorghi</name>
    <dbReference type="NCBI Taxonomy" id="27349"/>
    <lineage>
        <taxon>Eukaryota</taxon>
        <taxon>Fungi</taxon>
        <taxon>Dikarya</taxon>
        <taxon>Basidiomycota</taxon>
        <taxon>Pucciniomycotina</taxon>
        <taxon>Pucciniomycetes</taxon>
        <taxon>Pucciniales</taxon>
        <taxon>Pucciniaceae</taxon>
        <taxon>Puccinia</taxon>
    </lineage>
</organism>
<dbReference type="Pfam" id="PF20515">
    <property type="entry name" value="2OG-FeII_Oxy_6"/>
    <property type="match status" value="1"/>
</dbReference>
<feature type="transmembrane region" description="Helical" evidence="1">
    <location>
        <begin position="205"/>
        <end position="227"/>
    </location>
</feature>
<keyword evidence="1" id="KW-0472">Membrane</keyword>
<evidence type="ECO:0000313" key="4">
    <source>
        <dbReference type="Proteomes" id="UP000037035"/>
    </source>
</evidence>
<feature type="domain" description="Tet-like 2OG-Fe(II) oxygenase" evidence="2">
    <location>
        <begin position="134"/>
        <end position="197"/>
    </location>
</feature>
<protein>
    <recommendedName>
        <fullName evidence="2">Tet-like 2OG-Fe(II) oxygenase domain-containing protein</fullName>
    </recommendedName>
</protein>
<keyword evidence="4" id="KW-1185">Reference proteome</keyword>
<dbReference type="EMBL" id="LAVV01007977">
    <property type="protein sequence ID" value="KNZ54155.1"/>
    <property type="molecule type" value="Genomic_DNA"/>
</dbReference>
<evidence type="ECO:0000256" key="1">
    <source>
        <dbReference type="SAM" id="Phobius"/>
    </source>
</evidence>
<dbReference type="InterPro" id="IPR046798">
    <property type="entry name" value="2OG-FeII_Oxy_6"/>
</dbReference>
<dbReference type="VEuPathDB" id="FungiDB:VP01_3027g4"/>
<dbReference type="AlphaFoldDB" id="A0A0L6V1X8"/>
<dbReference type="Proteomes" id="UP000037035">
    <property type="component" value="Unassembled WGS sequence"/>
</dbReference>
<dbReference type="OrthoDB" id="2499742at2759"/>
<accession>A0A0L6V1X8</accession>
<keyword evidence="1" id="KW-0812">Transmembrane</keyword>
<name>A0A0L6V1X8_9BASI</name>
<keyword evidence="1" id="KW-1133">Transmembrane helix</keyword>
<comment type="caution">
    <text evidence="3">The sequence shown here is derived from an EMBL/GenBank/DDBJ whole genome shotgun (WGS) entry which is preliminary data.</text>
</comment>
<evidence type="ECO:0000313" key="3">
    <source>
        <dbReference type="EMBL" id="KNZ54155.1"/>
    </source>
</evidence>
<gene>
    <name evidence="3" type="ORF">VP01_3027g4</name>
</gene>
<reference evidence="3 4" key="1">
    <citation type="submission" date="2015-08" db="EMBL/GenBank/DDBJ databases">
        <title>Next Generation Sequencing and Analysis of the Genome of Puccinia sorghi L Schw, the Causal Agent of Maize Common Rust.</title>
        <authorList>
            <person name="Rochi L."/>
            <person name="Burguener G."/>
            <person name="Darino M."/>
            <person name="Turjanski A."/>
            <person name="Kreff E."/>
            <person name="Dieguez M.J."/>
            <person name="Sacco F."/>
        </authorList>
    </citation>
    <scope>NUCLEOTIDE SEQUENCE [LARGE SCALE GENOMIC DNA]</scope>
    <source>
        <strain evidence="3 4">RO10H11247</strain>
    </source>
</reference>
<evidence type="ECO:0000259" key="2">
    <source>
        <dbReference type="Pfam" id="PF20515"/>
    </source>
</evidence>